<dbReference type="RefSeq" id="WP_186507053.1">
    <property type="nucleotide sequence ID" value="NZ_JACNEP010000008.1"/>
</dbReference>
<dbReference type="AlphaFoldDB" id="A0A8J6M2N7"/>
<dbReference type="InterPro" id="IPR016181">
    <property type="entry name" value="Acyl_CoA_acyltransferase"/>
</dbReference>
<dbReference type="InterPro" id="IPR022484">
    <property type="entry name" value="PEP-CTERM/exosrtase_acylTfrase"/>
</dbReference>
<reference evidence="1" key="2">
    <citation type="submission" date="2020-08" db="EMBL/GenBank/DDBJ databases">
        <authorList>
            <person name="Lai Q."/>
        </authorList>
    </citation>
    <scope>NUCLEOTIDE SEQUENCE</scope>
    <source>
        <strain evidence="1">S27-2</strain>
    </source>
</reference>
<keyword evidence="1" id="KW-0808">Transferase</keyword>
<keyword evidence="2" id="KW-1185">Reference proteome</keyword>
<dbReference type="SUPFAM" id="SSF55729">
    <property type="entry name" value="Acyl-CoA N-acyltransferases (Nat)"/>
    <property type="match status" value="1"/>
</dbReference>
<organism evidence="1 2">
    <name type="scientific">Neptunicella marina</name>
    <dbReference type="NCBI Taxonomy" id="2125989"/>
    <lineage>
        <taxon>Bacteria</taxon>
        <taxon>Pseudomonadati</taxon>
        <taxon>Pseudomonadota</taxon>
        <taxon>Gammaproteobacteria</taxon>
        <taxon>Alteromonadales</taxon>
        <taxon>Alteromonadaceae</taxon>
        <taxon>Neptunicella</taxon>
    </lineage>
</organism>
<dbReference type="EMBL" id="JACNEP010000008">
    <property type="protein sequence ID" value="MBC3766523.1"/>
    <property type="molecule type" value="Genomic_DNA"/>
</dbReference>
<dbReference type="Proteomes" id="UP000601768">
    <property type="component" value="Unassembled WGS sequence"/>
</dbReference>
<dbReference type="GO" id="GO:0016746">
    <property type="term" value="F:acyltransferase activity"/>
    <property type="evidence" value="ECO:0007669"/>
    <property type="project" value="UniProtKB-KW"/>
</dbReference>
<comment type="caution">
    <text evidence="1">The sequence shown here is derived from an EMBL/GenBank/DDBJ whole genome shotgun (WGS) entry which is preliminary data.</text>
</comment>
<proteinExistence type="predicted"/>
<dbReference type="Pfam" id="PF13444">
    <property type="entry name" value="Acetyltransf_5"/>
    <property type="match status" value="1"/>
</dbReference>
<dbReference type="Gene3D" id="3.40.630.30">
    <property type="match status" value="1"/>
</dbReference>
<accession>A0A8J6M2N7</accession>
<keyword evidence="1" id="KW-0012">Acyltransferase</keyword>
<name>A0A8J6M2N7_9ALTE</name>
<sequence>MARNLESNFMHADNNLVSLDTKKSTRTLPVVENQHLRRFFDFFQLETGFNFNCSPQLCQDVFHLRYRVYCEALGFEPASESSMEKDLYDRRSDYFSVAHYETESTIGCCRVVKSEAQNQLLPVEELGQAALFEGELHPLNFTRDSICEISRLTVEEQFNCHQPGVPEQEYKTYPYIRLYLIFSALQHAASLGRPHVFTLCEPKFIRYLRIIGINMQRIGSYVSHKGLRQPCYINASEFMQNLPEQFAQMLERIEQHNLQSVKEQAIA</sequence>
<reference evidence="1" key="1">
    <citation type="journal article" date="2018" name="Int. J. Syst. Evol. Microbiol.">
        <title>Neptunicella marina gen. nov., sp. nov., isolated from surface seawater.</title>
        <authorList>
            <person name="Liu X."/>
            <person name="Lai Q."/>
            <person name="Du Y."/>
            <person name="Zhang X."/>
            <person name="Liu Z."/>
            <person name="Sun F."/>
            <person name="Shao Z."/>
        </authorList>
    </citation>
    <scope>NUCLEOTIDE SEQUENCE</scope>
    <source>
        <strain evidence="1">S27-2</strain>
    </source>
</reference>
<evidence type="ECO:0000313" key="1">
    <source>
        <dbReference type="EMBL" id="MBC3766523.1"/>
    </source>
</evidence>
<evidence type="ECO:0000313" key="2">
    <source>
        <dbReference type="Proteomes" id="UP000601768"/>
    </source>
</evidence>
<protein>
    <submittedName>
        <fullName evidence="1">PEP-CTERM/exosortase system-associated acyltransferase</fullName>
    </submittedName>
</protein>
<gene>
    <name evidence="1" type="ORF">H8B19_11605</name>
</gene>
<dbReference type="NCBIfam" id="TIGR03694">
    <property type="entry name" value="exosort_acyl"/>
    <property type="match status" value="1"/>
</dbReference>